<evidence type="ECO:0000256" key="9">
    <source>
        <dbReference type="ARBA" id="ARBA00022692"/>
    </source>
</evidence>
<evidence type="ECO:0000256" key="8">
    <source>
        <dbReference type="ARBA" id="ARBA00022679"/>
    </source>
</evidence>
<dbReference type="GO" id="GO:0061630">
    <property type="term" value="F:ubiquitin protein ligase activity"/>
    <property type="evidence" value="ECO:0007669"/>
    <property type="project" value="UniProtKB-EC"/>
</dbReference>
<evidence type="ECO:0000256" key="16">
    <source>
        <dbReference type="ARBA" id="ARBA00023136"/>
    </source>
</evidence>
<evidence type="ECO:0000256" key="15">
    <source>
        <dbReference type="ARBA" id="ARBA00022989"/>
    </source>
</evidence>
<dbReference type="EC" id="2.3.2.27" evidence="5"/>
<keyword evidence="7" id="KW-0962">Peroxisome biogenesis</keyword>
<dbReference type="PANTHER" id="PTHR23350">
    <property type="entry name" value="PEROXISOME ASSEMBLY PROTEIN 10"/>
    <property type="match status" value="1"/>
</dbReference>
<dbReference type="SMART" id="SM00184">
    <property type="entry name" value="RING"/>
    <property type="match status" value="1"/>
</dbReference>
<dbReference type="GO" id="GO:0005778">
    <property type="term" value="C:peroxisomal membrane"/>
    <property type="evidence" value="ECO:0007669"/>
    <property type="project" value="UniProtKB-SubCell"/>
</dbReference>
<evidence type="ECO:0000256" key="18">
    <source>
        <dbReference type="ARBA" id="ARBA00041230"/>
    </source>
</evidence>
<evidence type="ECO:0000256" key="11">
    <source>
        <dbReference type="ARBA" id="ARBA00022771"/>
    </source>
</evidence>
<dbReference type="Proteomes" id="UP000722485">
    <property type="component" value="Unassembled WGS sequence"/>
</dbReference>
<dbReference type="InterPro" id="IPR025654">
    <property type="entry name" value="PEX2/10"/>
</dbReference>
<evidence type="ECO:0000313" key="22">
    <source>
        <dbReference type="Proteomes" id="UP000722485"/>
    </source>
</evidence>
<dbReference type="PROSITE" id="PS00518">
    <property type="entry name" value="ZF_RING_1"/>
    <property type="match status" value="1"/>
</dbReference>
<name>A0A9P5L8Y0_9HYPO</name>
<evidence type="ECO:0000256" key="12">
    <source>
        <dbReference type="ARBA" id="ARBA00022786"/>
    </source>
</evidence>
<evidence type="ECO:0000256" key="6">
    <source>
        <dbReference type="ARBA" id="ARBA00022448"/>
    </source>
</evidence>
<dbReference type="GO" id="GO:0016562">
    <property type="term" value="P:protein import into peroxisome matrix, receptor recycling"/>
    <property type="evidence" value="ECO:0007669"/>
    <property type="project" value="UniProtKB-ARBA"/>
</dbReference>
<evidence type="ECO:0000256" key="13">
    <source>
        <dbReference type="ARBA" id="ARBA00022833"/>
    </source>
</evidence>
<dbReference type="CDD" id="cd16527">
    <property type="entry name" value="RING-HC_PEX10"/>
    <property type="match status" value="1"/>
</dbReference>
<dbReference type="GO" id="GO:0008270">
    <property type="term" value="F:zinc ion binding"/>
    <property type="evidence" value="ECO:0007669"/>
    <property type="project" value="UniProtKB-KW"/>
</dbReference>
<keyword evidence="9" id="KW-0812">Transmembrane</keyword>
<evidence type="ECO:0000256" key="14">
    <source>
        <dbReference type="ARBA" id="ARBA00022927"/>
    </source>
</evidence>
<comment type="catalytic activity">
    <reaction evidence="1">
        <text>S-ubiquitinyl-[E2 ubiquitin-conjugating enzyme]-L-cysteine + [acceptor protein]-L-lysine = [E2 ubiquitin-conjugating enzyme]-L-cysteine + N(6)-ubiquitinyl-[acceptor protein]-L-lysine.</text>
        <dbReference type="EC" id="2.3.2.27"/>
    </reaction>
</comment>
<proteinExistence type="inferred from homology"/>
<accession>A0A9P5L8Y0</accession>
<reference evidence="21" key="1">
    <citation type="submission" date="2020-03" db="EMBL/GenBank/DDBJ databases">
        <title>Draft Genome Sequence of Cylindrodendrum hubeiense.</title>
        <authorList>
            <person name="Buettner E."/>
            <person name="Kellner H."/>
        </authorList>
    </citation>
    <scope>NUCLEOTIDE SEQUENCE</scope>
    <source>
        <strain evidence="21">IHI 201604</strain>
    </source>
</reference>
<sequence>MGWGADRLRPASRALARGSIQPNRQPRSRPKLALFTITSLRDDHDPRFKGVASTLLVDNTTYSISSVLGIYCGRPPALQAECRASVLLDISSTSPRAEPVTMASSSPYPFATAPDVIRAHQKDSYFTGRLTQELSDLFRRLRGARATHAAAPELRTAATLLYYVLTTLPGNRTLGEEYCDLVQVDGRDGRLPAVDRRAAYVAGSILLPYVMGRFLPALRARLRRLLERRIESLKSQDKSDSREARVWDYVSRHISSLTSAAPFQAVVLALFYFSGTYYELAKRMLSFRYVFTRTVPDTPDRAGYELLGVLLVVQLGVQGYMHVSSNLADAVTPRERASFASGDVSLDHDGSYNNNNDLLLSGGQGTQARINLAASTHTPAATTPRFQLTDDKVMGFIKGSQQRKCTLCLDEMKDPAATQCGHVFCWECIGDWVREKPECPLCRREAMAQHILPLRVM</sequence>
<evidence type="ECO:0000256" key="10">
    <source>
        <dbReference type="ARBA" id="ARBA00022723"/>
    </source>
</evidence>
<dbReference type="GO" id="GO:0016567">
    <property type="term" value="P:protein ubiquitination"/>
    <property type="evidence" value="ECO:0007669"/>
    <property type="project" value="UniProtKB-ARBA"/>
</dbReference>
<dbReference type="EMBL" id="JAANBB010000095">
    <property type="protein sequence ID" value="KAF7550606.1"/>
    <property type="molecule type" value="Genomic_DNA"/>
</dbReference>
<evidence type="ECO:0000256" key="1">
    <source>
        <dbReference type="ARBA" id="ARBA00000900"/>
    </source>
</evidence>
<comment type="caution">
    <text evidence="21">The sequence shown here is derived from an EMBL/GenBank/DDBJ whole genome shotgun (WGS) entry which is preliminary data.</text>
</comment>
<keyword evidence="12" id="KW-0833">Ubl conjugation pathway</keyword>
<comment type="similarity">
    <text evidence="4">Belongs to the pex2/pex10/pex12 family.</text>
</comment>
<evidence type="ECO:0000256" key="5">
    <source>
        <dbReference type="ARBA" id="ARBA00012483"/>
    </source>
</evidence>
<organism evidence="21 22">
    <name type="scientific">Cylindrodendrum hubeiense</name>
    <dbReference type="NCBI Taxonomy" id="595255"/>
    <lineage>
        <taxon>Eukaryota</taxon>
        <taxon>Fungi</taxon>
        <taxon>Dikarya</taxon>
        <taxon>Ascomycota</taxon>
        <taxon>Pezizomycotina</taxon>
        <taxon>Sordariomycetes</taxon>
        <taxon>Hypocreomycetidae</taxon>
        <taxon>Hypocreales</taxon>
        <taxon>Nectriaceae</taxon>
        <taxon>Cylindrodendrum</taxon>
    </lineage>
</organism>
<keyword evidence="22" id="KW-1185">Reference proteome</keyword>
<evidence type="ECO:0000256" key="3">
    <source>
        <dbReference type="ARBA" id="ARBA00004906"/>
    </source>
</evidence>
<evidence type="ECO:0000256" key="7">
    <source>
        <dbReference type="ARBA" id="ARBA00022593"/>
    </source>
</evidence>
<keyword evidence="10" id="KW-0479">Metal-binding</keyword>
<feature type="domain" description="RING-type" evidence="20">
    <location>
        <begin position="405"/>
        <end position="443"/>
    </location>
</feature>
<comment type="subcellular location">
    <subcellularLocation>
        <location evidence="2">Peroxisome membrane</location>
        <topology evidence="2">Multi-pass membrane protein</topology>
    </subcellularLocation>
</comment>
<dbReference type="InterPro" id="IPR006845">
    <property type="entry name" value="Pex_N"/>
</dbReference>
<keyword evidence="8" id="KW-0808">Transferase</keyword>
<evidence type="ECO:0000256" key="4">
    <source>
        <dbReference type="ARBA" id="ARBA00008704"/>
    </source>
</evidence>
<dbReference type="Pfam" id="PF04757">
    <property type="entry name" value="Pex2_Pex12"/>
    <property type="match status" value="1"/>
</dbReference>
<keyword evidence="17" id="KW-0576">Peroxisome</keyword>
<dbReference type="Gene3D" id="3.30.40.10">
    <property type="entry name" value="Zinc/RING finger domain, C3HC4 (zinc finger)"/>
    <property type="match status" value="1"/>
</dbReference>
<comment type="pathway">
    <text evidence="3">Protein modification; protein ubiquitination.</text>
</comment>
<keyword evidence="13" id="KW-0862">Zinc</keyword>
<keyword evidence="6" id="KW-0813">Transport</keyword>
<keyword evidence="15" id="KW-1133">Transmembrane helix</keyword>
<protein>
    <recommendedName>
        <fullName evidence="5">RING-type E3 ubiquitin transferase</fullName>
        <ecNumber evidence="5">2.3.2.27</ecNumber>
    </recommendedName>
    <alternativeName>
        <fullName evidence="18">Peroxin-10</fullName>
    </alternativeName>
</protein>
<dbReference type="InterPro" id="IPR001841">
    <property type="entry name" value="Znf_RING"/>
</dbReference>
<dbReference type="Pfam" id="PF13639">
    <property type="entry name" value="zf-RING_2"/>
    <property type="match status" value="1"/>
</dbReference>
<dbReference type="FunFam" id="3.30.40.10:FF:000395">
    <property type="entry name" value="Putative Peroxisome biosynthesis protein (Peroxin-10)"/>
    <property type="match status" value="1"/>
</dbReference>
<dbReference type="InterPro" id="IPR013083">
    <property type="entry name" value="Znf_RING/FYVE/PHD"/>
</dbReference>
<keyword evidence="14" id="KW-0653">Protein transport</keyword>
<keyword evidence="16" id="KW-0472">Membrane</keyword>
<dbReference type="PROSITE" id="PS50089">
    <property type="entry name" value="ZF_RING_2"/>
    <property type="match status" value="1"/>
</dbReference>
<evidence type="ECO:0000256" key="17">
    <source>
        <dbReference type="ARBA" id="ARBA00023140"/>
    </source>
</evidence>
<dbReference type="InterPro" id="IPR017907">
    <property type="entry name" value="Znf_RING_CS"/>
</dbReference>
<evidence type="ECO:0000259" key="20">
    <source>
        <dbReference type="PROSITE" id="PS50089"/>
    </source>
</evidence>
<dbReference type="OrthoDB" id="6270329at2759"/>
<evidence type="ECO:0000256" key="2">
    <source>
        <dbReference type="ARBA" id="ARBA00004585"/>
    </source>
</evidence>
<evidence type="ECO:0000256" key="19">
    <source>
        <dbReference type="PROSITE-ProRule" id="PRU00175"/>
    </source>
</evidence>
<evidence type="ECO:0000313" key="21">
    <source>
        <dbReference type="EMBL" id="KAF7550606.1"/>
    </source>
</evidence>
<keyword evidence="11 19" id="KW-0863">Zinc-finger</keyword>
<dbReference type="AlphaFoldDB" id="A0A9P5L8Y0"/>
<gene>
    <name evidence="21" type="ORF">G7Z17_g5616</name>
</gene>
<dbReference type="PANTHER" id="PTHR23350:SF0">
    <property type="entry name" value="PEROXISOME BIOGENESIS FACTOR 10"/>
    <property type="match status" value="1"/>
</dbReference>
<dbReference type="SUPFAM" id="SSF57850">
    <property type="entry name" value="RING/U-box"/>
    <property type="match status" value="1"/>
</dbReference>